<feature type="region of interest" description="Disordered" evidence="1">
    <location>
        <begin position="203"/>
        <end position="227"/>
    </location>
</feature>
<name>A0A9P5PKZ2_9AGAR</name>
<evidence type="ECO:0000313" key="2">
    <source>
        <dbReference type="EMBL" id="KAF9065231.1"/>
    </source>
</evidence>
<dbReference type="AlphaFoldDB" id="A0A9P5PKZ2"/>
<reference evidence="2" key="1">
    <citation type="submission" date="2020-11" db="EMBL/GenBank/DDBJ databases">
        <authorList>
            <consortium name="DOE Joint Genome Institute"/>
            <person name="Ahrendt S."/>
            <person name="Riley R."/>
            <person name="Andreopoulos W."/>
            <person name="Labutti K."/>
            <person name="Pangilinan J."/>
            <person name="Ruiz-Duenas F.J."/>
            <person name="Barrasa J.M."/>
            <person name="Sanchez-Garcia M."/>
            <person name="Camarero S."/>
            <person name="Miyauchi S."/>
            <person name="Serrano A."/>
            <person name="Linde D."/>
            <person name="Babiker R."/>
            <person name="Drula E."/>
            <person name="Ayuso-Fernandez I."/>
            <person name="Pacheco R."/>
            <person name="Padilla G."/>
            <person name="Ferreira P."/>
            <person name="Barriuso J."/>
            <person name="Kellner H."/>
            <person name="Castanera R."/>
            <person name="Alfaro M."/>
            <person name="Ramirez L."/>
            <person name="Pisabarro A.G."/>
            <person name="Kuo A."/>
            <person name="Tritt A."/>
            <person name="Lipzen A."/>
            <person name="He G."/>
            <person name="Yan M."/>
            <person name="Ng V."/>
            <person name="Cullen D."/>
            <person name="Martin F."/>
            <person name="Rosso M.-N."/>
            <person name="Henrissat B."/>
            <person name="Hibbett D."/>
            <person name="Martinez A.T."/>
            <person name="Grigoriev I.V."/>
        </authorList>
    </citation>
    <scope>NUCLEOTIDE SEQUENCE</scope>
    <source>
        <strain evidence="2">AH 40177</strain>
    </source>
</reference>
<dbReference type="Proteomes" id="UP000772434">
    <property type="component" value="Unassembled WGS sequence"/>
</dbReference>
<keyword evidence="3" id="KW-1185">Reference proteome</keyword>
<organism evidence="2 3">
    <name type="scientific">Rhodocollybia butyracea</name>
    <dbReference type="NCBI Taxonomy" id="206335"/>
    <lineage>
        <taxon>Eukaryota</taxon>
        <taxon>Fungi</taxon>
        <taxon>Dikarya</taxon>
        <taxon>Basidiomycota</taxon>
        <taxon>Agaricomycotina</taxon>
        <taxon>Agaricomycetes</taxon>
        <taxon>Agaricomycetidae</taxon>
        <taxon>Agaricales</taxon>
        <taxon>Marasmiineae</taxon>
        <taxon>Omphalotaceae</taxon>
        <taxon>Rhodocollybia</taxon>
    </lineage>
</organism>
<protein>
    <submittedName>
        <fullName evidence="2">Uncharacterized protein</fullName>
    </submittedName>
</protein>
<sequence>MSVACLMRMRSAARVQFPVRSYNQSDSGADGSADYKPFHYAPGSAVGNTSVACLMRMRSAARVQFPSKPVGLSNEYRMKGNRSKLCLKEWDSSAFVSNAAPHIDEGTTGYGYKNAICTVCRLAMSILNQIDTWLEIKIYQIQVWYHLTRVTTVNFFPYPTVTGFIKPHLILEKACLRASCKEAIMCSFTTPNSQQKFSLPQNGKGLCGKTQHTKASTHSNGQVVKMP</sequence>
<accession>A0A9P5PKZ2</accession>
<proteinExistence type="predicted"/>
<feature type="compositionally biased region" description="Polar residues" evidence="1">
    <location>
        <begin position="213"/>
        <end position="227"/>
    </location>
</feature>
<dbReference type="EMBL" id="JADNRY010000107">
    <property type="protein sequence ID" value="KAF9065231.1"/>
    <property type="molecule type" value="Genomic_DNA"/>
</dbReference>
<evidence type="ECO:0000256" key="1">
    <source>
        <dbReference type="SAM" id="MobiDB-lite"/>
    </source>
</evidence>
<comment type="caution">
    <text evidence="2">The sequence shown here is derived from an EMBL/GenBank/DDBJ whole genome shotgun (WGS) entry which is preliminary data.</text>
</comment>
<gene>
    <name evidence="2" type="ORF">BDP27DRAFT_1366597</name>
</gene>
<evidence type="ECO:0000313" key="3">
    <source>
        <dbReference type="Proteomes" id="UP000772434"/>
    </source>
</evidence>